<dbReference type="EMBL" id="JACWZY010000002">
    <property type="protein sequence ID" value="MBD2699509.1"/>
    <property type="molecule type" value="Genomic_DNA"/>
</dbReference>
<name>A0A927AMC5_9BACT</name>
<evidence type="ECO:0000313" key="2">
    <source>
        <dbReference type="EMBL" id="MBD2699509.1"/>
    </source>
</evidence>
<organism evidence="2 3">
    <name type="scientific">Spirosoma profusum</name>
    <dbReference type="NCBI Taxonomy" id="2771354"/>
    <lineage>
        <taxon>Bacteria</taxon>
        <taxon>Pseudomonadati</taxon>
        <taxon>Bacteroidota</taxon>
        <taxon>Cytophagia</taxon>
        <taxon>Cytophagales</taxon>
        <taxon>Cytophagaceae</taxon>
        <taxon>Spirosoma</taxon>
    </lineage>
</organism>
<gene>
    <name evidence="2" type="ORF">IC229_02590</name>
</gene>
<dbReference type="AlphaFoldDB" id="A0A927AMC5"/>
<accession>A0A927AMC5</accession>
<comment type="caution">
    <text evidence="2">The sequence shown here is derived from an EMBL/GenBank/DDBJ whole genome shotgun (WGS) entry which is preliminary data.</text>
</comment>
<dbReference type="Pfam" id="PF13568">
    <property type="entry name" value="OMP_b-brl_2"/>
    <property type="match status" value="1"/>
</dbReference>
<feature type="domain" description="Outer membrane protein beta-barrel" evidence="1">
    <location>
        <begin position="24"/>
        <end position="201"/>
    </location>
</feature>
<proteinExistence type="predicted"/>
<evidence type="ECO:0000313" key="3">
    <source>
        <dbReference type="Proteomes" id="UP000598820"/>
    </source>
</evidence>
<keyword evidence="3" id="KW-1185">Reference proteome</keyword>
<dbReference type="InterPro" id="IPR025665">
    <property type="entry name" value="Beta-barrel_OMP_2"/>
</dbReference>
<sequence length="230" mass="24768">MKRIVLAAVIALVGLFSIQISYAQVQIGVRGGANWGFASKPDFLGSLTPDFHSTVGPTGALFLEVPLSDYVSFRPEIAYIQKGVSIREGFDVNLGGFNLPLGATVAYQSQNLEMPLLAKINMSSGPVQPYLLFGPAVSYALDGRIRTRASALFTTKPYDIDVNYGGMMNRWDFSAVGGLGLAVDAGPGKFFVEGRYTHGFTRQIQVPVVNVNVRNRGVALSLGYSFAIGY</sequence>
<dbReference type="Proteomes" id="UP000598820">
    <property type="component" value="Unassembled WGS sequence"/>
</dbReference>
<reference evidence="2" key="1">
    <citation type="submission" date="2020-09" db="EMBL/GenBank/DDBJ databases">
        <authorList>
            <person name="Kim M.K."/>
        </authorList>
    </citation>
    <scope>NUCLEOTIDE SEQUENCE</scope>
    <source>
        <strain evidence="2">BT702</strain>
    </source>
</reference>
<protein>
    <submittedName>
        <fullName evidence="2">PorT family protein</fullName>
    </submittedName>
</protein>
<evidence type="ECO:0000259" key="1">
    <source>
        <dbReference type="Pfam" id="PF13568"/>
    </source>
</evidence>
<dbReference type="RefSeq" id="WP_190885371.1">
    <property type="nucleotide sequence ID" value="NZ_JACWZY010000002.1"/>
</dbReference>